<dbReference type="Pfam" id="PF13639">
    <property type="entry name" value="zf-RING_2"/>
    <property type="match status" value="1"/>
</dbReference>
<dbReference type="Gene3D" id="3.30.40.10">
    <property type="entry name" value="Zinc/RING finger domain, C3HC4 (zinc finger)"/>
    <property type="match status" value="1"/>
</dbReference>
<comment type="caution">
    <text evidence="3">The sequence shown here is derived from an EMBL/GenBank/DDBJ whole genome shotgun (WGS) entry which is preliminary data.</text>
</comment>
<evidence type="ECO:0000256" key="1">
    <source>
        <dbReference type="SAM" id="MobiDB-lite"/>
    </source>
</evidence>
<dbReference type="PANTHER" id="PTHR21540">
    <property type="entry name" value="RING FINGER AND SWIM DOMAIN-CONTAINING PROTEIN 2"/>
    <property type="match status" value="1"/>
</dbReference>
<dbReference type="Proteomes" id="UP001153461">
    <property type="component" value="Unassembled WGS sequence"/>
</dbReference>
<feature type="compositionally biased region" description="Acidic residues" evidence="1">
    <location>
        <begin position="285"/>
        <end position="296"/>
    </location>
</feature>
<evidence type="ECO:0000313" key="4">
    <source>
        <dbReference type="Proteomes" id="UP001153461"/>
    </source>
</evidence>
<sequence length="366" mass="41048">MPSQYSHIVASSMASLSEIIKLEPEKESWCAGYAPSQGRRCHAPTNARGRSSAMMLLNEGTKDLRAGRNINTLLESLAPHVLCTRFHQNQASDLACRWKRQVRTYLDSQVVSTPYPRPVRTSSRMGSETAEANTEERIAVLRQRLRDAEEEIRHLEIAQSSLPVTTNPPRREAEDLSAVVNSRSRANAPSENPLINRVNETLRRDSTQSSTNQSAITVPRPVQAPTSRQTSAIPISRPRPVNTPTEARVFSRIDTTASQDETPQPIRREIEGECGICLCGLQSSQDEDWGEEEESENSGGSDHSDNDHDNDNEEDDYDDTDADENLEELVWCKARCGVNFHKQCIDQWLQTSHAPTCPTCRSDWKH</sequence>
<dbReference type="InterPro" id="IPR001841">
    <property type="entry name" value="Znf_RING"/>
</dbReference>
<protein>
    <recommendedName>
        <fullName evidence="2">RING-type domain-containing protein</fullName>
    </recommendedName>
</protein>
<feature type="compositionally biased region" description="Acidic residues" evidence="1">
    <location>
        <begin position="310"/>
        <end position="322"/>
    </location>
</feature>
<dbReference type="OrthoDB" id="10248617at2759"/>
<reference evidence="3" key="1">
    <citation type="submission" date="2021-07" db="EMBL/GenBank/DDBJ databases">
        <authorList>
            <person name="Branca A.L. A."/>
        </authorList>
    </citation>
    <scope>NUCLEOTIDE SEQUENCE</scope>
</reference>
<gene>
    <name evidence="3" type="ORF">PNAL_LOCUS8126</name>
</gene>
<name>A0A9W4I5Z6_PENNA</name>
<dbReference type="EMBL" id="CAJVNV010000532">
    <property type="protein sequence ID" value="CAG8224999.1"/>
    <property type="molecule type" value="Genomic_DNA"/>
</dbReference>
<evidence type="ECO:0000313" key="3">
    <source>
        <dbReference type="EMBL" id="CAG8224999.1"/>
    </source>
</evidence>
<organism evidence="3 4">
    <name type="scientific">Penicillium nalgiovense</name>
    <dbReference type="NCBI Taxonomy" id="60175"/>
    <lineage>
        <taxon>Eukaryota</taxon>
        <taxon>Fungi</taxon>
        <taxon>Dikarya</taxon>
        <taxon>Ascomycota</taxon>
        <taxon>Pezizomycotina</taxon>
        <taxon>Eurotiomycetes</taxon>
        <taxon>Eurotiomycetidae</taxon>
        <taxon>Eurotiales</taxon>
        <taxon>Aspergillaceae</taxon>
        <taxon>Penicillium</taxon>
    </lineage>
</organism>
<evidence type="ECO:0000259" key="2">
    <source>
        <dbReference type="Pfam" id="PF13639"/>
    </source>
</evidence>
<dbReference type="InterPro" id="IPR013083">
    <property type="entry name" value="Znf_RING/FYVE/PHD"/>
</dbReference>
<dbReference type="GO" id="GO:0061630">
    <property type="term" value="F:ubiquitin protein ligase activity"/>
    <property type="evidence" value="ECO:0007669"/>
    <property type="project" value="InterPro"/>
</dbReference>
<feature type="compositionally biased region" description="Polar residues" evidence="1">
    <location>
        <begin position="159"/>
        <end position="168"/>
    </location>
</feature>
<dbReference type="InterPro" id="IPR039903">
    <property type="entry name" value="Zswim2"/>
</dbReference>
<feature type="compositionally biased region" description="Polar residues" evidence="1">
    <location>
        <begin position="224"/>
        <end position="233"/>
    </location>
</feature>
<dbReference type="PANTHER" id="PTHR21540:SF0">
    <property type="entry name" value="PHD FAMILY PROTEIN"/>
    <property type="match status" value="1"/>
</dbReference>
<feature type="compositionally biased region" description="Polar residues" evidence="1">
    <location>
        <begin position="120"/>
        <end position="132"/>
    </location>
</feature>
<feature type="region of interest" description="Disordered" evidence="1">
    <location>
        <begin position="285"/>
        <end position="322"/>
    </location>
</feature>
<dbReference type="AlphaFoldDB" id="A0A9W4I5Z6"/>
<accession>A0A9W4I5Z6</accession>
<feature type="region of interest" description="Disordered" evidence="1">
    <location>
        <begin position="114"/>
        <end position="135"/>
    </location>
</feature>
<feature type="compositionally biased region" description="Polar residues" evidence="1">
    <location>
        <begin position="253"/>
        <end position="262"/>
    </location>
</feature>
<feature type="compositionally biased region" description="Polar residues" evidence="1">
    <location>
        <begin position="207"/>
        <end position="216"/>
    </location>
</feature>
<feature type="domain" description="RING-type" evidence="2">
    <location>
        <begin position="332"/>
        <end position="361"/>
    </location>
</feature>
<feature type="region of interest" description="Disordered" evidence="1">
    <location>
        <begin position="159"/>
        <end position="266"/>
    </location>
</feature>
<proteinExistence type="predicted"/>
<feature type="compositionally biased region" description="Polar residues" evidence="1">
    <location>
        <begin position="179"/>
        <end position="190"/>
    </location>
</feature>
<dbReference type="SUPFAM" id="SSF57850">
    <property type="entry name" value="RING/U-box"/>
    <property type="match status" value="1"/>
</dbReference>